<dbReference type="PANTHER" id="PTHR11455">
    <property type="entry name" value="CRYPTOCHROME"/>
    <property type="match status" value="1"/>
</dbReference>
<evidence type="ECO:0000256" key="8">
    <source>
        <dbReference type="PIRSR" id="PIRSR602081-1"/>
    </source>
</evidence>
<dbReference type="InterPro" id="IPR014729">
    <property type="entry name" value="Rossmann-like_a/b/a_fold"/>
</dbReference>
<dbReference type="PRINTS" id="PR00147">
    <property type="entry name" value="DNAPHOTLYASE"/>
</dbReference>
<dbReference type="GO" id="GO:0003904">
    <property type="term" value="F:deoxyribodipyrimidine photo-lyase activity"/>
    <property type="evidence" value="ECO:0007669"/>
    <property type="project" value="UniProtKB-EC"/>
</dbReference>
<feature type="binding site" evidence="8">
    <location>
        <position position="278"/>
    </location>
    <ligand>
        <name>FAD</name>
        <dbReference type="ChEBI" id="CHEBI:57692"/>
    </ligand>
</feature>
<dbReference type="InterPro" id="IPR006050">
    <property type="entry name" value="DNA_photolyase_N"/>
</dbReference>
<feature type="binding site" evidence="8">
    <location>
        <begin position="240"/>
        <end position="244"/>
    </location>
    <ligand>
        <name>FAD</name>
        <dbReference type="ChEBI" id="CHEBI:57692"/>
    </ligand>
</feature>
<evidence type="ECO:0000256" key="1">
    <source>
        <dbReference type="ARBA" id="ARBA00001932"/>
    </source>
</evidence>
<protein>
    <recommendedName>
        <fullName evidence="3">Deoxyribodipyrimidine photo-lyase</fullName>
        <ecNumber evidence="2">4.1.99.3</ecNumber>
    </recommendedName>
</protein>
<dbReference type="PANTHER" id="PTHR11455:SF9">
    <property type="entry name" value="CRYPTOCHROME CIRCADIAN CLOCK 5 ISOFORM X1"/>
    <property type="match status" value="1"/>
</dbReference>
<evidence type="ECO:0000313" key="13">
    <source>
        <dbReference type="Proteomes" id="UP000613160"/>
    </source>
</evidence>
<keyword evidence="5 8" id="KW-0274">FAD</keyword>
<evidence type="ECO:0000256" key="4">
    <source>
        <dbReference type="ARBA" id="ARBA00022630"/>
    </source>
</evidence>
<proteinExistence type="inferred from homology"/>
<dbReference type="RefSeq" id="WP_188849927.1">
    <property type="nucleotide sequence ID" value="NZ_BMJJ01000003.1"/>
</dbReference>
<feature type="site" description="Electron transfer via tryptophanyl radical" evidence="9">
    <location>
        <position position="388"/>
    </location>
</feature>
<evidence type="ECO:0000256" key="9">
    <source>
        <dbReference type="PIRSR" id="PIRSR602081-2"/>
    </source>
</evidence>
<feature type="binding site" evidence="8">
    <location>
        <position position="228"/>
    </location>
    <ligand>
        <name>FAD</name>
        <dbReference type="ChEBI" id="CHEBI:57692"/>
    </ligand>
</feature>
<dbReference type="Pfam" id="PF00875">
    <property type="entry name" value="DNA_photolyase"/>
    <property type="match status" value="1"/>
</dbReference>
<dbReference type="SUPFAM" id="SSF52425">
    <property type="entry name" value="Cryptochrome/photolyase, N-terminal domain"/>
    <property type="match status" value="1"/>
</dbReference>
<organism evidence="12 13">
    <name type="scientific">Aureimonas glaciei</name>
    <dbReference type="NCBI Taxonomy" id="1776957"/>
    <lineage>
        <taxon>Bacteria</taxon>
        <taxon>Pseudomonadati</taxon>
        <taxon>Pseudomonadota</taxon>
        <taxon>Alphaproteobacteria</taxon>
        <taxon>Hyphomicrobiales</taxon>
        <taxon>Aurantimonadaceae</taxon>
        <taxon>Aureimonas</taxon>
    </lineage>
</organism>
<dbReference type="SUPFAM" id="SSF48173">
    <property type="entry name" value="Cryptochrome/photolyase FAD-binding domain"/>
    <property type="match status" value="1"/>
</dbReference>
<evidence type="ECO:0000256" key="6">
    <source>
        <dbReference type="ARBA" id="ARBA00022991"/>
    </source>
</evidence>
<dbReference type="InterPro" id="IPR036134">
    <property type="entry name" value="Crypto/Photolyase_FAD-like_sf"/>
</dbReference>
<keyword evidence="6 10" id="KW-0157">Chromophore</keyword>
<dbReference type="PROSITE" id="PS00394">
    <property type="entry name" value="DNA_PHOTOLYASES_1_1"/>
    <property type="match status" value="1"/>
</dbReference>
<feature type="site" description="Electron transfer via tryptophanyl radical" evidence="9">
    <location>
        <position position="365"/>
    </location>
</feature>
<evidence type="ECO:0000313" key="12">
    <source>
        <dbReference type="EMBL" id="GGD12766.1"/>
    </source>
</evidence>
<dbReference type="Gene3D" id="3.40.50.620">
    <property type="entry name" value="HUPs"/>
    <property type="match status" value="1"/>
</dbReference>
<dbReference type="EMBL" id="BMJJ01000003">
    <property type="protein sequence ID" value="GGD12766.1"/>
    <property type="molecule type" value="Genomic_DNA"/>
</dbReference>
<feature type="domain" description="Photolyase/cryptochrome alpha/beta" evidence="11">
    <location>
        <begin position="8"/>
        <end position="133"/>
    </location>
</feature>
<dbReference type="InterPro" id="IPR002081">
    <property type="entry name" value="Cryptochrome/DNA_photolyase_1"/>
</dbReference>
<comment type="caution">
    <text evidence="12">The sequence shown here is derived from an EMBL/GenBank/DDBJ whole genome shotgun (WGS) entry which is preliminary data.</text>
</comment>
<dbReference type="Gene3D" id="1.25.40.80">
    <property type="match status" value="1"/>
</dbReference>
<evidence type="ECO:0000256" key="5">
    <source>
        <dbReference type="ARBA" id="ARBA00022827"/>
    </source>
</evidence>
<evidence type="ECO:0000256" key="10">
    <source>
        <dbReference type="RuleBase" id="RU004182"/>
    </source>
</evidence>
<evidence type="ECO:0000256" key="3">
    <source>
        <dbReference type="ARBA" id="ARBA00014046"/>
    </source>
</evidence>
<comment type="similarity">
    <text evidence="10">Belongs to the DNA photolyase family.</text>
</comment>
<accession>A0A916XV20</accession>
<dbReference type="GO" id="GO:0000719">
    <property type="term" value="P:photoreactive repair"/>
    <property type="evidence" value="ECO:0007669"/>
    <property type="project" value="UniProtKB-ARBA"/>
</dbReference>
<sequence length="488" mass="54958">MKSAEDTSPILVWLRDDLRLDDNPALAEACQTGRPVVVLFILEDEGPRPLGGAHLWWLHHSLTAFSEAIEKLGGRLILRRGSAAQIVPAVLEEASATALWFNRRYEEDAVARDDDIAAGLEDIDVQRFRAHILHDPSAVKTKTGNSYRVYTPFWKTLSASGEPREPLDPPKRIVPPAGKGPSSDTLAAWKLLPTRPDWSGGLGQAWTPGEAAARKSFEAFCEARLKGYDEGRDLPAEDATSRMSPHLRFGEISPFRLWHMAQTAAGHRKVPAGDLERYEKELVWRDFNYHLLTHFGPLAERNFDPRFDAFPWREAPEELKAWQQGRTGYPLVDAAMRQLWQTGWMHNRMRMVTASFLAKHLLIDWRLGEKWFWDTLVDGDPASNASQWQWVAGSGADAQPFFRIFNPMTQSRKFDPAGAYIRRFVPELADLSDKAIHAPWEEDTATLTRAGVRLGTTYPRPIVDHAAARARALDAFKTMQGEAHADAV</sequence>
<dbReference type="AlphaFoldDB" id="A0A916XV20"/>
<dbReference type="InterPro" id="IPR005101">
    <property type="entry name" value="Cryptochr/Photolyase_FAD-bd"/>
</dbReference>
<comment type="cofactor">
    <cofactor evidence="1">
        <name>(6R)-5,10-methylene-5,6,7,8-tetrahydrofolate</name>
        <dbReference type="ChEBI" id="CHEBI:15636"/>
    </cofactor>
</comment>
<dbReference type="InterPro" id="IPR018394">
    <property type="entry name" value="DNA_photolyase_1_CS_C"/>
</dbReference>
<reference evidence="12" key="2">
    <citation type="submission" date="2020-09" db="EMBL/GenBank/DDBJ databases">
        <authorList>
            <person name="Sun Q."/>
            <person name="Zhou Y."/>
        </authorList>
    </citation>
    <scope>NUCLEOTIDE SEQUENCE</scope>
    <source>
        <strain evidence="12">CGMCC 1.15493</strain>
    </source>
</reference>
<evidence type="ECO:0000256" key="2">
    <source>
        <dbReference type="ARBA" id="ARBA00013149"/>
    </source>
</evidence>
<dbReference type="PROSITE" id="PS51645">
    <property type="entry name" value="PHR_CRY_ALPHA_BETA"/>
    <property type="match status" value="1"/>
</dbReference>
<dbReference type="Proteomes" id="UP000613160">
    <property type="component" value="Unassembled WGS sequence"/>
</dbReference>
<comment type="catalytic activity">
    <reaction evidence="7">
        <text>cyclobutadipyrimidine (in DNA) = 2 pyrimidine residues (in DNA).</text>
        <dbReference type="EC" id="4.1.99.3"/>
    </reaction>
</comment>
<gene>
    <name evidence="12" type="primary">phrA</name>
    <name evidence="12" type="ORF">GCM10011335_14510</name>
</gene>
<dbReference type="Pfam" id="PF03441">
    <property type="entry name" value="FAD_binding_7"/>
    <property type="match status" value="1"/>
</dbReference>
<dbReference type="FunFam" id="1.10.579.10:FF:000003">
    <property type="entry name" value="Deoxyribodipyrimidine photo-lyase"/>
    <property type="match status" value="1"/>
</dbReference>
<dbReference type="EC" id="4.1.99.3" evidence="2"/>
<keyword evidence="4 8" id="KW-0285">Flavoprotein</keyword>
<dbReference type="GO" id="GO:0071949">
    <property type="term" value="F:FAD binding"/>
    <property type="evidence" value="ECO:0007669"/>
    <property type="project" value="TreeGrafter"/>
</dbReference>
<dbReference type="Gene3D" id="1.10.579.10">
    <property type="entry name" value="DNA Cyclobutane Dipyrimidine Photolyase, subunit A, domain 3"/>
    <property type="match status" value="1"/>
</dbReference>
<reference evidence="12" key="1">
    <citation type="journal article" date="2014" name="Int. J. Syst. Evol. Microbiol.">
        <title>Complete genome sequence of Corynebacterium casei LMG S-19264T (=DSM 44701T), isolated from a smear-ripened cheese.</title>
        <authorList>
            <consortium name="US DOE Joint Genome Institute (JGI-PGF)"/>
            <person name="Walter F."/>
            <person name="Albersmeier A."/>
            <person name="Kalinowski J."/>
            <person name="Ruckert C."/>
        </authorList>
    </citation>
    <scope>NUCLEOTIDE SEQUENCE</scope>
    <source>
        <strain evidence="12">CGMCC 1.15493</strain>
    </source>
</reference>
<name>A0A916XV20_9HYPH</name>
<feature type="binding site" evidence="8">
    <location>
        <begin position="378"/>
        <end position="380"/>
    </location>
    <ligand>
        <name>FAD</name>
        <dbReference type="ChEBI" id="CHEBI:57692"/>
    </ligand>
</feature>
<dbReference type="PROSITE" id="PS00691">
    <property type="entry name" value="DNA_PHOTOLYASES_1_2"/>
    <property type="match status" value="1"/>
</dbReference>
<dbReference type="GO" id="GO:0003677">
    <property type="term" value="F:DNA binding"/>
    <property type="evidence" value="ECO:0007669"/>
    <property type="project" value="TreeGrafter"/>
</dbReference>
<dbReference type="GO" id="GO:0009416">
    <property type="term" value="P:response to light stimulus"/>
    <property type="evidence" value="ECO:0007669"/>
    <property type="project" value="TreeGrafter"/>
</dbReference>
<dbReference type="InterPro" id="IPR036155">
    <property type="entry name" value="Crypto/Photolyase_N_sf"/>
</dbReference>
<evidence type="ECO:0000259" key="11">
    <source>
        <dbReference type="PROSITE" id="PS51645"/>
    </source>
</evidence>
<keyword evidence="13" id="KW-1185">Reference proteome</keyword>
<feature type="site" description="Electron transfer via tryptophanyl radical" evidence="9">
    <location>
        <position position="312"/>
    </location>
</feature>
<evidence type="ECO:0000256" key="7">
    <source>
        <dbReference type="ARBA" id="ARBA00033999"/>
    </source>
</evidence>
<comment type="cofactor">
    <cofactor evidence="8">
        <name>FAD</name>
        <dbReference type="ChEBI" id="CHEBI:57692"/>
    </cofactor>
    <text evidence="8">Binds 1 FAD per subunit.</text>
</comment>